<gene>
    <name evidence="1" type="ORF">KI387_026820</name>
</gene>
<proteinExistence type="predicted"/>
<evidence type="ECO:0000313" key="2">
    <source>
        <dbReference type="Proteomes" id="UP000824469"/>
    </source>
</evidence>
<feature type="non-terminal residue" evidence="1">
    <location>
        <position position="63"/>
    </location>
</feature>
<dbReference type="AlphaFoldDB" id="A0AA38FXD7"/>
<feature type="non-terminal residue" evidence="1">
    <location>
        <position position="1"/>
    </location>
</feature>
<keyword evidence="2" id="KW-1185">Reference proteome</keyword>
<sequence>LRTISRPLGNLSREMELKLVNPDKAQTSKSLDLEEVVKNLEGAVKDISYKLSRAEKGFGYNSQ</sequence>
<accession>A0AA38FXD7</accession>
<protein>
    <submittedName>
        <fullName evidence="1">Uncharacterized protein</fullName>
    </submittedName>
</protein>
<comment type="caution">
    <text evidence="1">The sequence shown here is derived from an EMBL/GenBank/DDBJ whole genome shotgun (WGS) entry which is preliminary data.</text>
</comment>
<name>A0AA38FXD7_TAXCH</name>
<reference evidence="1 2" key="1">
    <citation type="journal article" date="2021" name="Nat. Plants">
        <title>The Taxus genome provides insights into paclitaxel biosynthesis.</title>
        <authorList>
            <person name="Xiong X."/>
            <person name="Gou J."/>
            <person name="Liao Q."/>
            <person name="Li Y."/>
            <person name="Zhou Q."/>
            <person name="Bi G."/>
            <person name="Li C."/>
            <person name="Du R."/>
            <person name="Wang X."/>
            <person name="Sun T."/>
            <person name="Guo L."/>
            <person name="Liang H."/>
            <person name="Lu P."/>
            <person name="Wu Y."/>
            <person name="Zhang Z."/>
            <person name="Ro D.K."/>
            <person name="Shang Y."/>
            <person name="Huang S."/>
            <person name="Yan J."/>
        </authorList>
    </citation>
    <scope>NUCLEOTIDE SEQUENCE [LARGE SCALE GENOMIC DNA]</scope>
    <source>
        <strain evidence="1">Ta-2019</strain>
    </source>
</reference>
<dbReference type="Proteomes" id="UP000824469">
    <property type="component" value="Unassembled WGS sequence"/>
</dbReference>
<evidence type="ECO:0000313" key="1">
    <source>
        <dbReference type="EMBL" id="KAH9311785.1"/>
    </source>
</evidence>
<organism evidence="1 2">
    <name type="scientific">Taxus chinensis</name>
    <name type="common">Chinese yew</name>
    <name type="synonym">Taxus wallichiana var. chinensis</name>
    <dbReference type="NCBI Taxonomy" id="29808"/>
    <lineage>
        <taxon>Eukaryota</taxon>
        <taxon>Viridiplantae</taxon>
        <taxon>Streptophyta</taxon>
        <taxon>Embryophyta</taxon>
        <taxon>Tracheophyta</taxon>
        <taxon>Spermatophyta</taxon>
        <taxon>Pinopsida</taxon>
        <taxon>Pinidae</taxon>
        <taxon>Conifers II</taxon>
        <taxon>Cupressales</taxon>
        <taxon>Taxaceae</taxon>
        <taxon>Taxus</taxon>
    </lineage>
</organism>
<dbReference type="EMBL" id="JAHRHJ020000006">
    <property type="protein sequence ID" value="KAH9311785.1"/>
    <property type="molecule type" value="Genomic_DNA"/>
</dbReference>